<proteinExistence type="predicted"/>
<sequence>MDSARALGRARSDVDVSSRAGLPLHLFMEEAAAALSTVVPFVAGCFSTLDPATAMVAGTVKLDALAGRNDADVAWARIEYGGDDPTAMRRLVSTGRVSVGMDLETRGEIERSPRMAQLLLPEFDFHDEARVVCCDRAGAWGALSVFRGVDDAPFAREEVAILASLAPALTRGIRTGLLARTAALARAATEGPAVVIVDAHDRIVQASPASETLLRRLAAVPGAADPMTSVQVLISAARRLAAGDVATVPRVRARTADGAWMLLHAAPLSGLGERAGDVVVTIEEARPQDVTDLVAAAFGLTAREQQVVSMVLRGVDTRGIAAVLHLSPYTVQDHLKSIFDKAGVASRRELVARVYFDQYVDQSATLESPVP</sequence>
<evidence type="ECO:0000313" key="6">
    <source>
        <dbReference type="Proteomes" id="UP001164305"/>
    </source>
</evidence>
<dbReference type="InterPro" id="IPR000792">
    <property type="entry name" value="Tscrpt_reg_LuxR_C"/>
</dbReference>
<dbReference type="PANTHER" id="PTHR44688:SF16">
    <property type="entry name" value="DNA-BINDING TRANSCRIPTIONAL ACTIVATOR DEVR_DOSR"/>
    <property type="match status" value="1"/>
</dbReference>
<keyword evidence="6" id="KW-1185">Reference proteome</keyword>
<evidence type="ECO:0000256" key="3">
    <source>
        <dbReference type="ARBA" id="ARBA00023163"/>
    </source>
</evidence>
<evidence type="ECO:0000256" key="2">
    <source>
        <dbReference type="ARBA" id="ARBA00023125"/>
    </source>
</evidence>
<dbReference type="RefSeq" id="WP_263593592.1">
    <property type="nucleotide sequence ID" value="NZ_CP107020.1"/>
</dbReference>
<feature type="domain" description="HTH luxR-type" evidence="4">
    <location>
        <begin position="293"/>
        <end position="359"/>
    </location>
</feature>
<dbReference type="SMART" id="SM00421">
    <property type="entry name" value="HTH_LUXR"/>
    <property type="match status" value="1"/>
</dbReference>
<accession>A0ABY6FZL2</accession>
<dbReference type="InterPro" id="IPR036388">
    <property type="entry name" value="WH-like_DNA-bd_sf"/>
</dbReference>
<keyword evidence="3" id="KW-0804">Transcription</keyword>
<dbReference type="PROSITE" id="PS00622">
    <property type="entry name" value="HTH_LUXR_1"/>
    <property type="match status" value="1"/>
</dbReference>
<dbReference type="PRINTS" id="PR00038">
    <property type="entry name" value="HTHLUXR"/>
</dbReference>
<dbReference type="Proteomes" id="UP001164305">
    <property type="component" value="Chromosome"/>
</dbReference>
<dbReference type="Pfam" id="PF00196">
    <property type="entry name" value="GerE"/>
    <property type="match status" value="1"/>
</dbReference>
<keyword evidence="1" id="KW-0805">Transcription regulation</keyword>
<keyword evidence="2" id="KW-0238">DNA-binding</keyword>
<reference evidence="5" key="1">
    <citation type="submission" date="2022-10" db="EMBL/GenBank/DDBJ databases">
        <title>Whole-Genome Sequencing of Brachybacterium huguangmaarense BRM-3, Isolated from Betula schmidtii.</title>
        <authorList>
            <person name="Haam D."/>
        </authorList>
    </citation>
    <scope>NUCLEOTIDE SEQUENCE</scope>
    <source>
        <strain evidence="5">BRM-3</strain>
    </source>
</reference>
<dbReference type="InterPro" id="IPR016032">
    <property type="entry name" value="Sig_transdc_resp-reg_C-effctor"/>
</dbReference>
<evidence type="ECO:0000313" key="5">
    <source>
        <dbReference type="EMBL" id="UYG16379.1"/>
    </source>
</evidence>
<dbReference type="SUPFAM" id="SSF46894">
    <property type="entry name" value="C-terminal effector domain of the bipartite response regulators"/>
    <property type="match status" value="1"/>
</dbReference>
<dbReference type="Gene3D" id="1.10.10.10">
    <property type="entry name" value="Winged helix-like DNA-binding domain superfamily/Winged helix DNA-binding domain"/>
    <property type="match status" value="1"/>
</dbReference>
<dbReference type="PANTHER" id="PTHR44688">
    <property type="entry name" value="DNA-BINDING TRANSCRIPTIONAL ACTIVATOR DEVR_DOSR"/>
    <property type="match status" value="1"/>
</dbReference>
<protein>
    <submittedName>
        <fullName evidence="5">Helix-turn-helix transcriptional regulator</fullName>
    </submittedName>
</protein>
<name>A0ABY6FZL2_9MICO</name>
<evidence type="ECO:0000259" key="4">
    <source>
        <dbReference type="PROSITE" id="PS50043"/>
    </source>
</evidence>
<dbReference type="EMBL" id="CP107020">
    <property type="protein sequence ID" value="UYG16379.1"/>
    <property type="molecule type" value="Genomic_DNA"/>
</dbReference>
<gene>
    <name evidence="5" type="ORF">BRM3_12305</name>
</gene>
<dbReference type="CDD" id="cd06170">
    <property type="entry name" value="LuxR_C_like"/>
    <property type="match status" value="1"/>
</dbReference>
<organism evidence="5 6">
    <name type="scientific">Brachybacterium huguangmaarense</name>
    <dbReference type="NCBI Taxonomy" id="1652028"/>
    <lineage>
        <taxon>Bacteria</taxon>
        <taxon>Bacillati</taxon>
        <taxon>Actinomycetota</taxon>
        <taxon>Actinomycetes</taxon>
        <taxon>Micrococcales</taxon>
        <taxon>Dermabacteraceae</taxon>
        <taxon>Brachybacterium</taxon>
    </lineage>
</organism>
<evidence type="ECO:0000256" key="1">
    <source>
        <dbReference type="ARBA" id="ARBA00023015"/>
    </source>
</evidence>
<dbReference type="PROSITE" id="PS50043">
    <property type="entry name" value="HTH_LUXR_2"/>
    <property type="match status" value="1"/>
</dbReference>